<dbReference type="RefSeq" id="WP_058613394.1">
    <property type="nucleotide sequence ID" value="NZ_LDRV01000022.1"/>
</dbReference>
<dbReference type="PANTHER" id="PTHR43569:SF2">
    <property type="entry name" value="AMIDOHYDROLASE-RELATED DOMAIN-CONTAINING PROTEIN"/>
    <property type="match status" value="1"/>
</dbReference>
<accession>A0A147FAA6</accession>
<organism evidence="3 4">
    <name type="scientific">Microbacterium testaceum</name>
    <name type="common">Aureobacterium testaceum</name>
    <name type="synonym">Brevibacterium testaceum</name>
    <dbReference type="NCBI Taxonomy" id="2033"/>
    <lineage>
        <taxon>Bacteria</taxon>
        <taxon>Bacillati</taxon>
        <taxon>Actinomycetota</taxon>
        <taxon>Actinomycetes</taxon>
        <taxon>Micrococcales</taxon>
        <taxon>Microbacteriaceae</taxon>
        <taxon>Microbacterium</taxon>
    </lineage>
</organism>
<dbReference type="SUPFAM" id="SSF51556">
    <property type="entry name" value="Metallo-dependent hydrolases"/>
    <property type="match status" value="1"/>
</dbReference>
<dbReference type="InterPro" id="IPR006680">
    <property type="entry name" value="Amidohydro-rel"/>
</dbReference>
<reference evidence="3 4" key="1">
    <citation type="journal article" date="2016" name="Front. Microbiol.">
        <title>Genomic Resource of Rice Seed Associated Bacteria.</title>
        <authorList>
            <person name="Midha S."/>
            <person name="Bansal K."/>
            <person name="Sharma S."/>
            <person name="Kumar N."/>
            <person name="Patil P.P."/>
            <person name="Chaudhry V."/>
            <person name="Patil P.B."/>
        </authorList>
    </citation>
    <scope>NUCLEOTIDE SEQUENCE [LARGE SCALE GENOMIC DNA]</scope>
    <source>
        <strain evidence="3 4">RSA3</strain>
    </source>
</reference>
<proteinExistence type="inferred from homology"/>
<keyword evidence="3" id="KW-0378">Hydrolase</keyword>
<dbReference type="EMBL" id="LDRV01000022">
    <property type="protein sequence ID" value="KTS13548.1"/>
    <property type="molecule type" value="Genomic_DNA"/>
</dbReference>
<dbReference type="Pfam" id="PF04909">
    <property type="entry name" value="Amidohydro_2"/>
    <property type="match status" value="1"/>
</dbReference>
<feature type="domain" description="Amidohydrolase-related" evidence="2">
    <location>
        <begin position="6"/>
        <end position="281"/>
    </location>
</feature>
<dbReference type="PATRIC" id="fig|2033.7.peg.1376"/>
<evidence type="ECO:0000259" key="2">
    <source>
        <dbReference type="Pfam" id="PF04909"/>
    </source>
</evidence>
<dbReference type="Gene3D" id="3.20.20.140">
    <property type="entry name" value="Metal-dependent hydrolases"/>
    <property type="match status" value="1"/>
</dbReference>
<comment type="similarity">
    <text evidence="1">Belongs to the metallo-dependent hydrolases superfamily.</text>
</comment>
<dbReference type="InterPro" id="IPR052350">
    <property type="entry name" value="Metallo-dep_Lactonases"/>
</dbReference>
<sequence>MTFPVIDAHQHVWDPSRADYDWLTPDAAPIDGVMTFADVAPELRAAGVDFTVQVQSADNPEDTQLMRESAAAHPEVAGIVGYAPLEDPERTERTLASWEGDPLMVGVRTLIHNQPDPDWLLRPEVDASLGLLEERGLPFDVVAVLPRHVEIVPLVAARHPRLRMVIDHLAKPPIGVSDGAEWGRLMSAAAENANVYAKVSGLYSATGDSSAWTTDQIRPFVDRALEMFGPQRLMYGGDWPISVLSGGYTRVWNGLRPLFDEFDADARERVLGRTAAEFYRLDAGRLGLSG</sequence>
<comment type="caution">
    <text evidence="3">The sequence shown here is derived from an EMBL/GenBank/DDBJ whole genome shotgun (WGS) entry which is preliminary data.</text>
</comment>
<dbReference type="Proteomes" id="UP000072189">
    <property type="component" value="Unassembled WGS sequence"/>
</dbReference>
<gene>
    <name evidence="3" type="ORF">RSA3_04030</name>
</gene>
<name>A0A147FAA6_MICTE</name>
<dbReference type="InterPro" id="IPR032466">
    <property type="entry name" value="Metal_Hydrolase"/>
</dbReference>
<evidence type="ECO:0000313" key="4">
    <source>
        <dbReference type="Proteomes" id="UP000072189"/>
    </source>
</evidence>
<dbReference type="PANTHER" id="PTHR43569">
    <property type="entry name" value="AMIDOHYDROLASE"/>
    <property type="match status" value="1"/>
</dbReference>
<dbReference type="AlphaFoldDB" id="A0A147FAA6"/>
<protein>
    <submittedName>
        <fullName evidence="3">Metal-dependent hydrolase</fullName>
    </submittedName>
</protein>
<dbReference type="GO" id="GO:0016787">
    <property type="term" value="F:hydrolase activity"/>
    <property type="evidence" value="ECO:0007669"/>
    <property type="project" value="UniProtKB-KW"/>
</dbReference>
<evidence type="ECO:0000256" key="1">
    <source>
        <dbReference type="ARBA" id="ARBA00038310"/>
    </source>
</evidence>
<evidence type="ECO:0000313" key="3">
    <source>
        <dbReference type="EMBL" id="KTS13548.1"/>
    </source>
</evidence>